<dbReference type="OrthoDB" id="273319at2"/>
<gene>
    <name evidence="1" type="ORF">JD81_05113</name>
</gene>
<dbReference type="SUPFAM" id="SSF49785">
    <property type="entry name" value="Galactose-binding domain-like"/>
    <property type="match status" value="1"/>
</dbReference>
<dbReference type="InterPro" id="IPR013320">
    <property type="entry name" value="ConA-like_dom_sf"/>
</dbReference>
<dbReference type="Pfam" id="PF08787">
    <property type="entry name" value="Alginate_lyase2"/>
    <property type="match status" value="1"/>
</dbReference>
<dbReference type="InterPro" id="IPR000421">
    <property type="entry name" value="FA58C"/>
</dbReference>
<dbReference type="Proteomes" id="UP000319728">
    <property type="component" value="Unassembled WGS sequence"/>
</dbReference>
<keyword evidence="2" id="KW-1185">Reference proteome</keyword>
<organism evidence="1 2">
    <name type="scientific">Micromonospora sagamiensis</name>
    <dbReference type="NCBI Taxonomy" id="47875"/>
    <lineage>
        <taxon>Bacteria</taxon>
        <taxon>Bacillati</taxon>
        <taxon>Actinomycetota</taxon>
        <taxon>Actinomycetes</taxon>
        <taxon>Micromonosporales</taxon>
        <taxon>Micromonosporaceae</taxon>
        <taxon>Micromonospora</taxon>
    </lineage>
</organism>
<dbReference type="Pfam" id="PF00754">
    <property type="entry name" value="F5_F8_type_C"/>
    <property type="match status" value="1"/>
</dbReference>
<dbReference type="InterPro" id="IPR014895">
    <property type="entry name" value="Alginate_lyase_2"/>
</dbReference>
<accession>A0A562WMY8</accession>
<dbReference type="RefSeq" id="WP_145820416.1">
    <property type="nucleotide sequence ID" value="NZ_AP023438.1"/>
</dbReference>
<dbReference type="Gene3D" id="2.60.120.200">
    <property type="match status" value="1"/>
</dbReference>
<dbReference type="PROSITE" id="PS50022">
    <property type="entry name" value="FA58C_3"/>
    <property type="match status" value="1"/>
</dbReference>
<dbReference type="SUPFAM" id="SSF49899">
    <property type="entry name" value="Concanavalin A-like lectins/glucanases"/>
    <property type="match status" value="1"/>
</dbReference>
<dbReference type="AlphaFoldDB" id="A0A562WMY8"/>
<dbReference type="Gene3D" id="2.60.120.260">
    <property type="entry name" value="Galactose-binding domain-like"/>
    <property type="match status" value="1"/>
</dbReference>
<dbReference type="InterPro" id="IPR008979">
    <property type="entry name" value="Galactose-bd-like_sf"/>
</dbReference>
<evidence type="ECO:0000313" key="2">
    <source>
        <dbReference type="Proteomes" id="UP000319728"/>
    </source>
</evidence>
<sequence>MRRPVASVLSLALLGVGLAATPAQAATPLPVSGVTASAHDGNVPANAIDGDLNTRWSAEGDGSWIRFDLGASTTVGSIAVAWHQGDTRVQTFAVQVSSDAATWNTVVSQRTSSGSTLQLETYGFADRTARYVRVVGYGNTYNDWNSITEARVYGADGSGGTCAVPADVLDLTNWKITLPIGASESPTEIKQPTLDSYQISPWFVTADSCRAVQFRAPVNGVTTSGSSYPRSELREMTSNGTANAAWSSTSGTHTLTVDLAFTRLPATKPHVVGAQIHDGNDDVTVFRLEGTNLYVTNGDTTHHKLVTSGYQLGTRIQVKFVVSGGQVRAYYNGVLQTTISRSFSGAYFKAGAYTQANCTNSSPCSSDNYGQTLIYGLSVTHS</sequence>
<proteinExistence type="predicted"/>
<reference evidence="1 2" key="1">
    <citation type="submission" date="2019-07" db="EMBL/GenBank/DDBJ databases">
        <title>R&amp;d 2014.</title>
        <authorList>
            <person name="Klenk H.-P."/>
        </authorList>
    </citation>
    <scope>NUCLEOTIDE SEQUENCE [LARGE SCALE GENOMIC DNA]</scope>
    <source>
        <strain evidence="1 2">DSM 43912</strain>
    </source>
</reference>
<comment type="caution">
    <text evidence="1">The sequence shown here is derived from an EMBL/GenBank/DDBJ whole genome shotgun (WGS) entry which is preliminary data.</text>
</comment>
<evidence type="ECO:0000313" key="1">
    <source>
        <dbReference type="EMBL" id="TWJ31555.1"/>
    </source>
</evidence>
<protein>
    <submittedName>
        <fullName evidence="1">F5/8 type C domain-containing protein</fullName>
    </submittedName>
</protein>
<name>A0A562WMY8_9ACTN</name>
<dbReference type="EMBL" id="VLLP01000001">
    <property type="protein sequence ID" value="TWJ31555.1"/>
    <property type="molecule type" value="Genomic_DNA"/>
</dbReference>